<dbReference type="AlphaFoldDB" id="A0A919RD09"/>
<dbReference type="Pfam" id="PF14219">
    <property type="entry name" value="DUF4328"/>
    <property type="match status" value="1"/>
</dbReference>
<accession>A0A919RD09</accession>
<keyword evidence="4" id="KW-1185">Reference proteome</keyword>
<dbReference type="EMBL" id="BOOW01000010">
    <property type="protein sequence ID" value="GII91633.1"/>
    <property type="molecule type" value="Genomic_DNA"/>
</dbReference>
<feature type="transmembrane region" description="Helical" evidence="1">
    <location>
        <begin position="175"/>
        <end position="195"/>
    </location>
</feature>
<dbReference type="InterPro" id="IPR025565">
    <property type="entry name" value="DUF4328"/>
</dbReference>
<gene>
    <name evidence="3" type="ORF">Ssi02_18640</name>
</gene>
<feature type="transmembrane region" description="Helical" evidence="1">
    <location>
        <begin position="101"/>
        <end position="119"/>
    </location>
</feature>
<evidence type="ECO:0000256" key="1">
    <source>
        <dbReference type="SAM" id="Phobius"/>
    </source>
</evidence>
<feature type="transmembrane region" description="Helical" evidence="1">
    <location>
        <begin position="56"/>
        <end position="81"/>
    </location>
</feature>
<name>A0A919RD09_9ACTN</name>
<feature type="domain" description="DUF4328" evidence="2">
    <location>
        <begin position="57"/>
        <end position="200"/>
    </location>
</feature>
<protein>
    <recommendedName>
        <fullName evidence="2">DUF4328 domain-containing protein</fullName>
    </recommendedName>
</protein>
<keyword evidence="1" id="KW-0812">Transmembrane</keyword>
<evidence type="ECO:0000313" key="3">
    <source>
        <dbReference type="EMBL" id="GII91633.1"/>
    </source>
</evidence>
<sequence length="233" mass="24301">MRLAPPPPTRSASAVYTTLAAQCSAVIALVVFETLRGRRLAEELAALDGDPRSPGAQAVVGAVTVFAVLILAAVATTAAAALSYLTWLTRACQADEPGAPALRSALAAWAVPLVNLMAPPMLLDRLWQGAAPVEERRGRWVALVLAWWLSLAATVVLFVVRLAPPADAAMPGLTGLGPLEAAVTVVAALLCAATVREITRLQTTVARAPRPATPPLVTVPLPHELTSVPPRTR</sequence>
<dbReference type="RefSeq" id="WP_204023432.1">
    <property type="nucleotide sequence ID" value="NZ_BOOW01000010.1"/>
</dbReference>
<proteinExistence type="predicted"/>
<keyword evidence="1" id="KW-0472">Membrane</keyword>
<comment type="caution">
    <text evidence="3">The sequence shown here is derived from an EMBL/GenBank/DDBJ whole genome shotgun (WGS) entry which is preliminary data.</text>
</comment>
<reference evidence="3" key="1">
    <citation type="submission" date="2021-01" db="EMBL/GenBank/DDBJ databases">
        <title>Whole genome shotgun sequence of Sinosporangium siamense NBRC 109515.</title>
        <authorList>
            <person name="Komaki H."/>
            <person name="Tamura T."/>
        </authorList>
    </citation>
    <scope>NUCLEOTIDE SEQUENCE</scope>
    <source>
        <strain evidence="3">NBRC 109515</strain>
    </source>
</reference>
<feature type="transmembrane region" description="Helical" evidence="1">
    <location>
        <begin position="12"/>
        <end position="35"/>
    </location>
</feature>
<organism evidence="3 4">
    <name type="scientific">Sinosporangium siamense</name>
    <dbReference type="NCBI Taxonomy" id="1367973"/>
    <lineage>
        <taxon>Bacteria</taxon>
        <taxon>Bacillati</taxon>
        <taxon>Actinomycetota</taxon>
        <taxon>Actinomycetes</taxon>
        <taxon>Streptosporangiales</taxon>
        <taxon>Streptosporangiaceae</taxon>
        <taxon>Sinosporangium</taxon>
    </lineage>
</organism>
<dbReference type="Proteomes" id="UP000606172">
    <property type="component" value="Unassembled WGS sequence"/>
</dbReference>
<evidence type="ECO:0000313" key="4">
    <source>
        <dbReference type="Proteomes" id="UP000606172"/>
    </source>
</evidence>
<evidence type="ECO:0000259" key="2">
    <source>
        <dbReference type="Pfam" id="PF14219"/>
    </source>
</evidence>
<keyword evidence="1" id="KW-1133">Transmembrane helix</keyword>
<feature type="transmembrane region" description="Helical" evidence="1">
    <location>
        <begin position="140"/>
        <end position="163"/>
    </location>
</feature>